<keyword evidence="3" id="KW-1185">Reference proteome</keyword>
<evidence type="ECO:0000313" key="2">
    <source>
        <dbReference type="EMBL" id="KAK0421635.1"/>
    </source>
</evidence>
<feature type="compositionally biased region" description="Low complexity" evidence="1">
    <location>
        <begin position="93"/>
        <end position="109"/>
    </location>
</feature>
<accession>A0AA39IDH3</accession>
<gene>
    <name evidence="2" type="ORF">EV421DRAFT_1916165</name>
</gene>
<organism evidence="2 3">
    <name type="scientific">Armillaria borealis</name>
    <dbReference type="NCBI Taxonomy" id="47425"/>
    <lineage>
        <taxon>Eukaryota</taxon>
        <taxon>Fungi</taxon>
        <taxon>Dikarya</taxon>
        <taxon>Basidiomycota</taxon>
        <taxon>Agaricomycotina</taxon>
        <taxon>Agaricomycetes</taxon>
        <taxon>Agaricomycetidae</taxon>
        <taxon>Agaricales</taxon>
        <taxon>Marasmiineae</taxon>
        <taxon>Physalacriaceae</taxon>
        <taxon>Armillaria</taxon>
    </lineage>
</organism>
<feature type="compositionally biased region" description="Pro residues" evidence="1">
    <location>
        <begin position="76"/>
        <end position="88"/>
    </location>
</feature>
<sequence>MPSFAELKEKATKAKNASVTKMQNTRDRHSSVPLKNTNWDPYNKQPPPPPPAPRTSISTRPSISPPPSRSSISSPSPVPGRGAPPPPIKRSTRPPIRSASTDSRSSSVPSLPPRGSPAPSYRDSTPAEPETDWSNLSPEDKQVFFGWLDEFFERSYGIPAPSQVDILSLSGTLANVTPVRSFYLDKLMYWMKSDVSLPYKPLMNTLTPKRKRILARTTFTCGVLNIKSYAELDLFAPVF</sequence>
<reference evidence="2" key="1">
    <citation type="submission" date="2023-06" db="EMBL/GenBank/DDBJ databases">
        <authorList>
            <consortium name="Lawrence Berkeley National Laboratory"/>
            <person name="Ahrendt S."/>
            <person name="Sahu N."/>
            <person name="Indic B."/>
            <person name="Wong-Bajracharya J."/>
            <person name="Merenyi Z."/>
            <person name="Ke H.-M."/>
            <person name="Monk M."/>
            <person name="Kocsube S."/>
            <person name="Drula E."/>
            <person name="Lipzen A."/>
            <person name="Balint B."/>
            <person name="Henrissat B."/>
            <person name="Andreopoulos B."/>
            <person name="Martin F.M."/>
            <person name="Harder C.B."/>
            <person name="Rigling D."/>
            <person name="Ford K.L."/>
            <person name="Foster G.D."/>
            <person name="Pangilinan J."/>
            <person name="Papanicolaou A."/>
            <person name="Barry K."/>
            <person name="LaButti K."/>
            <person name="Viragh M."/>
            <person name="Koriabine M."/>
            <person name="Yan M."/>
            <person name="Riley R."/>
            <person name="Champramary S."/>
            <person name="Plett K.L."/>
            <person name="Tsai I.J."/>
            <person name="Slot J."/>
            <person name="Sipos G."/>
            <person name="Plett J."/>
            <person name="Nagy L.G."/>
            <person name="Grigoriev I.V."/>
        </authorList>
    </citation>
    <scope>NUCLEOTIDE SEQUENCE</scope>
    <source>
        <strain evidence="2">FPL87.14</strain>
    </source>
</reference>
<proteinExistence type="predicted"/>
<feature type="region of interest" description="Disordered" evidence="1">
    <location>
        <begin position="1"/>
        <end position="137"/>
    </location>
</feature>
<dbReference type="EMBL" id="JAUEPT010000409">
    <property type="protein sequence ID" value="KAK0421635.1"/>
    <property type="molecule type" value="Genomic_DNA"/>
</dbReference>
<name>A0AA39IDH3_9AGAR</name>
<dbReference type="Proteomes" id="UP001175226">
    <property type="component" value="Unassembled WGS sequence"/>
</dbReference>
<evidence type="ECO:0000256" key="1">
    <source>
        <dbReference type="SAM" id="MobiDB-lite"/>
    </source>
</evidence>
<protein>
    <submittedName>
        <fullName evidence="2">Uncharacterized protein</fullName>
    </submittedName>
</protein>
<comment type="caution">
    <text evidence="2">The sequence shown here is derived from an EMBL/GenBank/DDBJ whole genome shotgun (WGS) entry which is preliminary data.</text>
</comment>
<feature type="compositionally biased region" description="Pro residues" evidence="1">
    <location>
        <begin position="44"/>
        <end position="53"/>
    </location>
</feature>
<feature type="compositionally biased region" description="Basic and acidic residues" evidence="1">
    <location>
        <begin position="1"/>
        <end position="12"/>
    </location>
</feature>
<evidence type="ECO:0000313" key="3">
    <source>
        <dbReference type="Proteomes" id="UP001175226"/>
    </source>
</evidence>
<dbReference type="AlphaFoldDB" id="A0AA39IDH3"/>